<accession>A0A9W7W665</accession>
<dbReference type="GO" id="GO:0070008">
    <property type="term" value="F:serine-type exopeptidase activity"/>
    <property type="evidence" value="ECO:0007669"/>
    <property type="project" value="InterPro"/>
</dbReference>
<evidence type="ECO:0000256" key="5">
    <source>
        <dbReference type="ARBA" id="ARBA00023180"/>
    </source>
</evidence>
<name>A0A9W7W665_9PEZI</name>
<keyword evidence="4" id="KW-0378">Hydrolase</keyword>
<dbReference type="Pfam" id="PF05577">
    <property type="entry name" value="Peptidase_S28"/>
    <property type="match status" value="1"/>
</dbReference>
<dbReference type="PANTHER" id="PTHR11010">
    <property type="entry name" value="PROTEASE S28 PRO-X CARBOXYPEPTIDASE-RELATED"/>
    <property type="match status" value="1"/>
</dbReference>
<keyword evidence="3" id="KW-0732">Signal</keyword>
<reference evidence="6 7" key="1">
    <citation type="journal article" date="2018" name="IMA Fungus">
        <title>IMA Genome-F 10: Nine draft genome sequences of Claviceps purpurea s.lat., including C. arundinis, C. humidiphila, and C. cf. spartinae, pseudomolecules for the pitch canker pathogen Fusarium circinatum, draft genome of Davidsoniella eucalypti, Grosmannia galeiformis, Quambalaria eucalypti, and Teratosphaeria destructans.</title>
        <authorList>
            <person name="Wingfield B.D."/>
            <person name="Liu M."/>
            <person name="Nguyen H.D."/>
            <person name="Lane F.A."/>
            <person name="Morgan S.W."/>
            <person name="De Vos L."/>
            <person name="Wilken P.M."/>
            <person name="Duong T.A."/>
            <person name="Aylward J."/>
            <person name="Coetzee M.P."/>
            <person name="Dadej K."/>
            <person name="De Beer Z.W."/>
            <person name="Findlay W."/>
            <person name="Havenga M."/>
            <person name="Kolarik M."/>
            <person name="Menzies J.G."/>
            <person name="Naidoo K."/>
            <person name="Pochopski O."/>
            <person name="Shoukouhi P."/>
            <person name="Santana Q.C."/>
            <person name="Seifert K.A."/>
            <person name="Soal N."/>
            <person name="Steenkamp E.T."/>
            <person name="Tatham C.T."/>
            <person name="van der Nest M.A."/>
            <person name="Wingfield M.J."/>
        </authorList>
    </citation>
    <scope>NUCLEOTIDE SEQUENCE [LARGE SCALE GENOMIC DNA]</scope>
    <source>
        <strain evidence="6">CMW44962</strain>
    </source>
</reference>
<dbReference type="GO" id="GO:0008239">
    <property type="term" value="F:dipeptidyl-peptidase activity"/>
    <property type="evidence" value="ECO:0007669"/>
    <property type="project" value="TreeGrafter"/>
</dbReference>
<dbReference type="InterPro" id="IPR008758">
    <property type="entry name" value="Peptidase_S28"/>
</dbReference>
<dbReference type="AlphaFoldDB" id="A0A9W7W665"/>
<evidence type="ECO:0000313" key="7">
    <source>
        <dbReference type="Proteomes" id="UP001138500"/>
    </source>
</evidence>
<dbReference type="SUPFAM" id="SSF53474">
    <property type="entry name" value="alpha/beta-Hydrolases"/>
    <property type="match status" value="1"/>
</dbReference>
<dbReference type="InterPro" id="IPR029058">
    <property type="entry name" value="AB_hydrolase_fold"/>
</dbReference>
<keyword evidence="5" id="KW-0325">Glycoprotein</keyword>
<proteinExistence type="inferred from homology"/>
<dbReference type="PANTHER" id="PTHR11010:SF23">
    <property type="entry name" value="SERINE PEPTIDASE"/>
    <property type="match status" value="1"/>
</dbReference>
<evidence type="ECO:0000256" key="3">
    <source>
        <dbReference type="ARBA" id="ARBA00022729"/>
    </source>
</evidence>
<evidence type="ECO:0000313" key="6">
    <source>
        <dbReference type="EMBL" id="KAH9844744.1"/>
    </source>
</evidence>
<reference evidence="6 7" key="2">
    <citation type="journal article" date="2021" name="Curr. Genet.">
        <title>Genetic response to nitrogen starvation in the aggressive Eucalyptus foliar pathogen Teratosphaeria destructans.</title>
        <authorList>
            <person name="Havenga M."/>
            <person name="Wingfield B.D."/>
            <person name="Wingfield M.J."/>
            <person name="Dreyer L.L."/>
            <person name="Roets F."/>
            <person name="Aylward J."/>
        </authorList>
    </citation>
    <scope>NUCLEOTIDE SEQUENCE [LARGE SCALE GENOMIC DNA]</scope>
    <source>
        <strain evidence="6">CMW44962</strain>
    </source>
</reference>
<comment type="caution">
    <text evidence="6">The sequence shown here is derived from an EMBL/GenBank/DDBJ whole genome shotgun (WGS) entry which is preliminary data.</text>
</comment>
<protein>
    <submittedName>
        <fullName evidence="6">Serine carboxypeptidase</fullName>
    </submittedName>
</protein>
<evidence type="ECO:0000256" key="1">
    <source>
        <dbReference type="ARBA" id="ARBA00011079"/>
    </source>
</evidence>
<dbReference type="EMBL" id="RIBY02000225">
    <property type="protein sequence ID" value="KAH9844744.1"/>
    <property type="molecule type" value="Genomic_DNA"/>
</dbReference>
<dbReference type="GO" id="GO:0004180">
    <property type="term" value="F:carboxypeptidase activity"/>
    <property type="evidence" value="ECO:0007669"/>
    <property type="project" value="UniProtKB-KW"/>
</dbReference>
<organism evidence="6 7">
    <name type="scientific">Teratosphaeria destructans</name>
    <dbReference type="NCBI Taxonomy" id="418781"/>
    <lineage>
        <taxon>Eukaryota</taxon>
        <taxon>Fungi</taxon>
        <taxon>Dikarya</taxon>
        <taxon>Ascomycota</taxon>
        <taxon>Pezizomycotina</taxon>
        <taxon>Dothideomycetes</taxon>
        <taxon>Dothideomycetidae</taxon>
        <taxon>Mycosphaerellales</taxon>
        <taxon>Teratosphaeriaceae</taxon>
        <taxon>Teratosphaeria</taxon>
    </lineage>
</organism>
<keyword evidence="2" id="KW-0645">Protease</keyword>
<sequence>MLVSLPLLVTLAAAHPWRSNNQGRAGWHHMPGRDWQDVPTSGNSTFRQLIDHHNPDLGTFDQFYYYDSSNWAGPGSPVIMFTPGEIAAAGYQSYLTSNRTTGVVAEKIGAAVIVLEHRYWGTSSPYDDLTTENMKYLTLDQAIHDLTYFANNAKLPWATHAGTNAKDVPWVMMGGSYSGALSVWTESVAPGTYWAYHASSAPVQAISDYWGYFLPVQEGMPKNCSKDVSLVIDYMGGVLMNGTDEQVHDLKVKFGMQNVTHNDDFMAALENGPWLWQSNQFYTGYSSFFQWCDYIEGMQNATNSTVRPSADGVGLSRALDGYATWWRDLYLPDYCSSYGYDVFNGTYNTYCFDTYDPTSPIFTDTSLSNEADRQWQWMLCNEPFGYWQDGAPSDRPTLVSRLIDATYWTRQCALYFPPGPDGATYGLATGRTEADVNAYTAGWSIDNSTRLVYANGGYDPWREASVSSELRPGGPLQGTAAVPVNVVPGGFHTSDLVTENGVVNEGCRVVIEETVAQLESWVGEWPGRDGSR</sequence>
<dbReference type="FunFam" id="3.40.50.1820:FF:000165">
    <property type="entry name" value="Serine peptidase, putative"/>
    <property type="match status" value="1"/>
</dbReference>
<dbReference type="Proteomes" id="UP001138500">
    <property type="component" value="Unassembled WGS sequence"/>
</dbReference>
<dbReference type="Gene3D" id="3.40.50.1820">
    <property type="entry name" value="alpha/beta hydrolase"/>
    <property type="match status" value="2"/>
</dbReference>
<comment type="similarity">
    <text evidence="1">Belongs to the peptidase S28 family.</text>
</comment>
<keyword evidence="6" id="KW-0121">Carboxypeptidase</keyword>
<gene>
    <name evidence="6" type="ORF">Tdes44962_MAKER07089</name>
</gene>
<evidence type="ECO:0000256" key="2">
    <source>
        <dbReference type="ARBA" id="ARBA00022670"/>
    </source>
</evidence>
<evidence type="ECO:0000256" key="4">
    <source>
        <dbReference type="ARBA" id="ARBA00022801"/>
    </source>
</evidence>
<keyword evidence="7" id="KW-1185">Reference proteome</keyword>
<dbReference type="OrthoDB" id="1735038at2759"/>
<dbReference type="GO" id="GO:0006508">
    <property type="term" value="P:proteolysis"/>
    <property type="evidence" value="ECO:0007669"/>
    <property type="project" value="UniProtKB-KW"/>
</dbReference>